<dbReference type="Proteomes" id="UP000182379">
    <property type="component" value="Unassembled WGS sequence"/>
</dbReference>
<evidence type="ECO:0000256" key="1">
    <source>
        <dbReference type="ARBA" id="ARBA00010429"/>
    </source>
</evidence>
<keyword evidence="7" id="KW-0411">Iron-sulfur</keyword>
<evidence type="ECO:0000256" key="5">
    <source>
        <dbReference type="ARBA" id="ARBA00023002"/>
    </source>
</evidence>
<dbReference type="GO" id="GO:0000103">
    <property type="term" value="P:sulfate assimilation"/>
    <property type="evidence" value="ECO:0007669"/>
    <property type="project" value="TreeGrafter"/>
</dbReference>
<feature type="domain" description="4Fe-4S ferredoxin-type" evidence="8">
    <location>
        <begin position="164"/>
        <end position="193"/>
    </location>
</feature>
<dbReference type="InterPro" id="IPR017896">
    <property type="entry name" value="4Fe4S_Fe-S-bd"/>
</dbReference>
<gene>
    <name evidence="9" type="ORF">SAMN05216495_11921</name>
</gene>
<evidence type="ECO:0000256" key="4">
    <source>
        <dbReference type="ARBA" id="ARBA00022723"/>
    </source>
</evidence>
<dbReference type="GO" id="GO:0051539">
    <property type="term" value="F:4 iron, 4 sulfur cluster binding"/>
    <property type="evidence" value="ECO:0007669"/>
    <property type="project" value="UniProtKB-KW"/>
</dbReference>
<comment type="similarity">
    <text evidence="1">Belongs to the nitrite and sulfite reductase 4Fe-4S domain family.</text>
</comment>
<keyword evidence="5" id="KW-0560">Oxidoreductase</keyword>
<evidence type="ECO:0000313" key="9">
    <source>
        <dbReference type="EMBL" id="SDX26617.1"/>
    </source>
</evidence>
<dbReference type="GeneID" id="78335596"/>
<dbReference type="InterPro" id="IPR014261">
    <property type="entry name" value="Sulphite_reductase_C"/>
</dbReference>
<dbReference type="SUPFAM" id="SSF55124">
    <property type="entry name" value="Nitrite/Sulfite reductase N-terminal domain-like"/>
    <property type="match status" value="1"/>
</dbReference>
<keyword evidence="6" id="KW-0408">Iron</keyword>
<dbReference type="GO" id="GO:0016002">
    <property type="term" value="F:sulfite reductase activity"/>
    <property type="evidence" value="ECO:0007669"/>
    <property type="project" value="TreeGrafter"/>
</dbReference>
<organism evidence="9 10">
    <name type="scientific">Acidaminococcus fermentans</name>
    <dbReference type="NCBI Taxonomy" id="905"/>
    <lineage>
        <taxon>Bacteria</taxon>
        <taxon>Bacillati</taxon>
        <taxon>Bacillota</taxon>
        <taxon>Negativicutes</taxon>
        <taxon>Acidaminococcales</taxon>
        <taxon>Acidaminococcaceae</taxon>
        <taxon>Acidaminococcus</taxon>
    </lineage>
</organism>
<dbReference type="InterPro" id="IPR005117">
    <property type="entry name" value="NiRdtase/SiRdtase_haem-b_fer"/>
</dbReference>
<evidence type="ECO:0000256" key="2">
    <source>
        <dbReference type="ARBA" id="ARBA00022485"/>
    </source>
</evidence>
<dbReference type="Pfam" id="PF01077">
    <property type="entry name" value="NIR_SIR"/>
    <property type="match status" value="1"/>
</dbReference>
<proteinExistence type="inferred from homology"/>
<feature type="domain" description="4Fe-4S ferredoxin-type" evidence="8">
    <location>
        <begin position="196"/>
        <end position="225"/>
    </location>
</feature>
<dbReference type="PROSITE" id="PS00365">
    <property type="entry name" value="NIR_SIR"/>
    <property type="match status" value="1"/>
</dbReference>
<dbReference type="GO" id="GO:0009337">
    <property type="term" value="C:sulfite reductase complex (NADPH)"/>
    <property type="evidence" value="ECO:0007669"/>
    <property type="project" value="TreeGrafter"/>
</dbReference>
<dbReference type="RefSeq" id="WP_012939232.1">
    <property type="nucleotide sequence ID" value="NZ_CAMEFB010000012.1"/>
</dbReference>
<protein>
    <submittedName>
        <fullName evidence="9">Anaerobic sulfite reductase subunit C</fullName>
    </submittedName>
</protein>
<evidence type="ECO:0000313" key="10">
    <source>
        <dbReference type="Proteomes" id="UP000182379"/>
    </source>
</evidence>
<dbReference type="Pfam" id="PF03460">
    <property type="entry name" value="NIR_SIR_ferr"/>
    <property type="match status" value="1"/>
</dbReference>
<dbReference type="Gene3D" id="3.30.70.20">
    <property type="match status" value="1"/>
</dbReference>
<name>A0A1H3AA76_ACIFE</name>
<dbReference type="InterPro" id="IPR006067">
    <property type="entry name" value="NO2/SO3_Rdtase_4Fe4S_dom"/>
</dbReference>
<dbReference type="EMBL" id="FNOP01000019">
    <property type="protein sequence ID" value="SDX26617.1"/>
    <property type="molecule type" value="Genomic_DNA"/>
</dbReference>
<dbReference type="SUPFAM" id="SSF56014">
    <property type="entry name" value="Nitrite and sulphite reductase 4Fe-4S domain-like"/>
    <property type="match status" value="1"/>
</dbReference>
<dbReference type="GO" id="GO:0050311">
    <property type="term" value="F:sulfite reductase (ferredoxin) activity"/>
    <property type="evidence" value="ECO:0007669"/>
    <property type="project" value="TreeGrafter"/>
</dbReference>
<dbReference type="PROSITE" id="PS00198">
    <property type="entry name" value="4FE4S_FER_1"/>
    <property type="match status" value="1"/>
</dbReference>
<dbReference type="SUPFAM" id="SSF54862">
    <property type="entry name" value="4Fe-4S ferredoxins"/>
    <property type="match status" value="1"/>
</dbReference>
<dbReference type="GO" id="GO:0046872">
    <property type="term" value="F:metal ion binding"/>
    <property type="evidence" value="ECO:0007669"/>
    <property type="project" value="UniProtKB-KW"/>
</dbReference>
<dbReference type="OMA" id="CIGNRVC"/>
<dbReference type="PRINTS" id="PR00397">
    <property type="entry name" value="SIROHAEM"/>
</dbReference>
<sequence>MLDMDCGKLKKNAYRVTKHRGVTSSRVRVPGGHLTADVLGKIQEIAETYGNGQVHLTIRQGFEILGIPFEKVPEVNKALQPIIEELDINQEAPGTGYPASGTRNIMACVGNRVCPFGNYDTTALAKRIEKAIFPNDLHVKVALTGCPNDCCKVRMHDFGIIGMTEPQFDPSRCISCGACVKKCKQLSVEALHMDKFRPVRNVEKCIGCGVCAHACPNRAWTRSRTQYFRITLLGRSGKKNPRMGVDFIKWADADSVVKIVSNVYDYARKYIDPEAPGGKEHIGYMVDRTGPEEFLRYILRDVHLPEKAEVYKPLYWNGIRYWGLK</sequence>
<dbReference type="AlphaFoldDB" id="A0A1H3AA76"/>
<evidence type="ECO:0000256" key="3">
    <source>
        <dbReference type="ARBA" id="ARBA00022617"/>
    </source>
</evidence>
<dbReference type="InterPro" id="IPR006066">
    <property type="entry name" value="NO2/SO3_Rdtase_FeS/sirohaem_BS"/>
</dbReference>
<dbReference type="GO" id="GO:0020037">
    <property type="term" value="F:heme binding"/>
    <property type="evidence" value="ECO:0007669"/>
    <property type="project" value="InterPro"/>
</dbReference>
<keyword evidence="3" id="KW-0349">Heme</keyword>
<dbReference type="InterPro" id="IPR017900">
    <property type="entry name" value="4Fe4S_Fe_S_CS"/>
</dbReference>
<dbReference type="Gene3D" id="3.90.480.10">
    <property type="entry name" value="Sulfite Reductase Hemoprotein,Domain 2"/>
    <property type="match status" value="1"/>
</dbReference>
<dbReference type="PANTHER" id="PTHR11493">
    <property type="entry name" value="SULFITE REDUCTASE [NADPH] SUBUNIT BETA-RELATED"/>
    <property type="match status" value="1"/>
</dbReference>
<evidence type="ECO:0000259" key="8">
    <source>
        <dbReference type="PROSITE" id="PS51379"/>
    </source>
</evidence>
<dbReference type="InterPro" id="IPR045169">
    <property type="entry name" value="NO2/SO3_Rdtase_4Fe4S_prot"/>
</dbReference>
<comment type="caution">
    <text evidence="9">The sequence shown here is derived from an EMBL/GenBank/DDBJ whole genome shotgun (WGS) entry which is preliminary data.</text>
</comment>
<dbReference type="PROSITE" id="PS51379">
    <property type="entry name" value="4FE4S_FER_2"/>
    <property type="match status" value="2"/>
</dbReference>
<dbReference type="InterPro" id="IPR045854">
    <property type="entry name" value="NO2/SO3_Rdtase_4Fe4S_sf"/>
</dbReference>
<evidence type="ECO:0000256" key="7">
    <source>
        <dbReference type="ARBA" id="ARBA00023014"/>
    </source>
</evidence>
<dbReference type="NCBIfam" id="TIGR02912">
    <property type="entry name" value="sulfite_red_C"/>
    <property type="match status" value="1"/>
</dbReference>
<dbReference type="PANTHER" id="PTHR11493:SF54">
    <property type="entry name" value="ANAEROBIC SULFITE REDUCTASE SUBUNIT C"/>
    <property type="match status" value="1"/>
</dbReference>
<dbReference type="InterPro" id="IPR036136">
    <property type="entry name" value="Nit/Sulf_reduc_fer-like_dom_sf"/>
</dbReference>
<keyword evidence="4" id="KW-0479">Metal-binding</keyword>
<keyword evidence="2" id="KW-0004">4Fe-4S</keyword>
<dbReference type="Gene3D" id="3.30.413.10">
    <property type="entry name" value="Sulfite Reductase Hemoprotein, domain 1"/>
    <property type="match status" value="1"/>
</dbReference>
<reference evidence="9 10" key="1">
    <citation type="submission" date="2016-10" db="EMBL/GenBank/DDBJ databases">
        <authorList>
            <person name="Varghese N."/>
            <person name="Submissions S."/>
        </authorList>
    </citation>
    <scope>NUCLEOTIDE SEQUENCE [LARGE SCALE GENOMIC DNA]</scope>
    <source>
        <strain evidence="9 10">WCC6</strain>
    </source>
</reference>
<accession>A0A1H3AA76</accession>
<evidence type="ECO:0000256" key="6">
    <source>
        <dbReference type="ARBA" id="ARBA00023004"/>
    </source>
</evidence>
<dbReference type="Pfam" id="PF00037">
    <property type="entry name" value="Fer4"/>
    <property type="match status" value="2"/>
</dbReference>